<dbReference type="InterPro" id="IPR016195">
    <property type="entry name" value="Pol/histidinol_Pase-like"/>
</dbReference>
<dbReference type="Pfam" id="PF04326">
    <property type="entry name" value="SLFN_AlbA_2"/>
    <property type="match status" value="1"/>
</dbReference>
<evidence type="ECO:0000256" key="1">
    <source>
        <dbReference type="SAM" id="MobiDB-lite"/>
    </source>
</evidence>
<sequence>MHTPASIDYQEPDTSPLQLLQAAEAKGLDIIAFTDHNSVRGYADLWREIEDLELLEYLRRLQPAEAARLTEYRRLLAKILVLPGFEFTATFGFHILAIFPEQTSVRLMEHLLLQLGVPEDRIGSGEVGATSDVLKVYELLDEHGALVIGAHVNSTHGIAMQGLRFGGQTKIAYTQDPHLHGLEVTDLMLDGGRRSTARFFNGTKAEYPRRMHCIQGSDAHRLTRDPNRETNLGIGDRPTEVELPEVSFRALKDLFLSDHFDRVRGYVGLSESVQLFRDDRAQGNTADQAFHESLSTKRTGVSHILRDLVAFANGDGGMIYVGASAFEKRPIVGVPDVEAATAELRTELAQQVTPLPEVEIESISADGKDVLVLRVSPGTEKPYALSPGNIYVRELADSALASRDQIVAMVRATAEQVTASAARASAQAPAAVPAPMGRPAYEPRTAGQPARNQLPPAPDRSPAARRDRDRPDDGREARPRDRDDSRSPARPGNRYDDGDGRDGRDGRDVRTDRPAERNGNRTADRDRDRYESQPRYGEAAEPAGNGRNGGRSRADARPRYDREDRPASGPAARAETSGRYDDRSPYDDLPRDEPPRGRERGDGRPPARRESSPYDRDARSGQFAVESDRYDEPDRPDDELQPVDRERHDVARSERARENRSQYDESSRQTRNDRDDRDTRDDDGPRREERRNDAPREDQRRDGRGQNRSATRYADREPAPLPFAPVPVGISPDGGQEEHIQAAPDRISPSSGVEILAAADVDGVPFFTLHDLRHEEIIRNVTGDTGRRLWRYAIEQFEDLDASLAATRWDGDYGFVKSYRPRGGERRYNLAYRGGGEIRVFYGVADEDIHDGWRAILPARGR</sequence>
<organism evidence="4">
    <name type="scientific">uncultured Thermomicrobiales bacterium</name>
    <dbReference type="NCBI Taxonomy" id="1645740"/>
    <lineage>
        <taxon>Bacteria</taxon>
        <taxon>Pseudomonadati</taxon>
        <taxon>Thermomicrobiota</taxon>
        <taxon>Thermomicrobia</taxon>
        <taxon>Thermomicrobiales</taxon>
        <taxon>environmental samples</taxon>
    </lineage>
</organism>
<dbReference type="Gene3D" id="3.30.950.30">
    <property type="entry name" value="Schlafen, AAA domain"/>
    <property type="match status" value="1"/>
</dbReference>
<feature type="region of interest" description="Disordered" evidence="1">
    <location>
        <begin position="423"/>
        <end position="741"/>
    </location>
</feature>
<dbReference type="Gene3D" id="3.20.20.140">
    <property type="entry name" value="Metal-dependent hydrolases"/>
    <property type="match status" value="1"/>
</dbReference>
<name>A0A6J4UCY3_9BACT</name>
<dbReference type="InterPro" id="IPR038461">
    <property type="entry name" value="Schlafen_AlbA_2_dom_sf"/>
</dbReference>
<dbReference type="CDD" id="cd07432">
    <property type="entry name" value="PHP_HisPPase"/>
    <property type="match status" value="1"/>
</dbReference>
<keyword evidence="2" id="KW-1133">Transmembrane helix</keyword>
<feature type="compositionally biased region" description="Low complexity" evidence="1">
    <location>
        <begin position="423"/>
        <end position="434"/>
    </location>
</feature>
<feature type="transmembrane region" description="Helical" evidence="2">
    <location>
        <begin position="75"/>
        <end position="99"/>
    </location>
</feature>
<dbReference type="InterPro" id="IPR007421">
    <property type="entry name" value="Schlafen_AlbA_2_dom"/>
</dbReference>
<dbReference type="EMBL" id="CADCWK010000044">
    <property type="protein sequence ID" value="CAA9547065.1"/>
    <property type="molecule type" value="Genomic_DNA"/>
</dbReference>
<proteinExistence type="predicted"/>
<evidence type="ECO:0000259" key="3">
    <source>
        <dbReference type="Pfam" id="PF04326"/>
    </source>
</evidence>
<reference evidence="4" key="1">
    <citation type="submission" date="2020-02" db="EMBL/GenBank/DDBJ databases">
        <authorList>
            <person name="Meier V. D."/>
        </authorList>
    </citation>
    <scope>NUCLEOTIDE SEQUENCE</scope>
    <source>
        <strain evidence="4">AVDCRST_MAG33</strain>
    </source>
</reference>
<feature type="domain" description="Schlafen AlbA-2" evidence="3">
    <location>
        <begin position="298"/>
        <end position="397"/>
    </location>
</feature>
<dbReference type="PANTHER" id="PTHR42924:SF3">
    <property type="entry name" value="POLYMERASE_HISTIDINOL PHOSPHATASE N-TERMINAL DOMAIN-CONTAINING PROTEIN"/>
    <property type="match status" value="1"/>
</dbReference>
<dbReference type="GO" id="GO:0004534">
    <property type="term" value="F:5'-3' RNA exonuclease activity"/>
    <property type="evidence" value="ECO:0007669"/>
    <property type="project" value="TreeGrafter"/>
</dbReference>
<evidence type="ECO:0000256" key="2">
    <source>
        <dbReference type="SAM" id="Phobius"/>
    </source>
</evidence>
<dbReference type="GO" id="GO:0035312">
    <property type="term" value="F:5'-3' DNA exonuclease activity"/>
    <property type="evidence" value="ECO:0007669"/>
    <property type="project" value="TreeGrafter"/>
</dbReference>
<feature type="compositionally biased region" description="Basic and acidic residues" evidence="1">
    <location>
        <begin position="576"/>
        <end position="619"/>
    </location>
</feature>
<evidence type="ECO:0000313" key="4">
    <source>
        <dbReference type="EMBL" id="CAA9547065.1"/>
    </source>
</evidence>
<dbReference type="PANTHER" id="PTHR42924">
    <property type="entry name" value="EXONUCLEASE"/>
    <property type="match status" value="1"/>
</dbReference>
<dbReference type="InterPro" id="IPR052018">
    <property type="entry name" value="PHP_domain"/>
</dbReference>
<dbReference type="SUPFAM" id="SSF89550">
    <property type="entry name" value="PHP domain-like"/>
    <property type="match status" value="1"/>
</dbReference>
<feature type="compositionally biased region" description="Basic and acidic residues" evidence="1">
    <location>
        <begin position="552"/>
        <end position="566"/>
    </location>
</feature>
<feature type="compositionally biased region" description="Basic and acidic residues" evidence="1">
    <location>
        <begin position="462"/>
        <end position="532"/>
    </location>
</feature>
<dbReference type="AlphaFoldDB" id="A0A6J4UCY3"/>
<accession>A0A6J4UCY3</accession>
<keyword evidence="2" id="KW-0472">Membrane</keyword>
<keyword evidence="2" id="KW-0812">Transmembrane</keyword>
<protein>
    <submittedName>
        <fullName evidence="4">PHP N-terminal domain protein</fullName>
    </submittedName>
</protein>
<feature type="compositionally biased region" description="Basic and acidic residues" evidence="1">
    <location>
        <begin position="642"/>
        <end position="705"/>
    </location>
</feature>
<gene>
    <name evidence="4" type="ORF">AVDCRST_MAG33-557</name>
</gene>